<reference evidence="3 4" key="1">
    <citation type="journal article" date="2019" name="Mol. Biol. Evol.">
        <title>Blast fungal genomes show frequent chromosomal changes, gene gains and losses, and effector gene turnover.</title>
        <authorList>
            <person name="Gomez Luciano L.B."/>
            <person name="Jason Tsai I."/>
            <person name="Chuma I."/>
            <person name="Tosa Y."/>
            <person name="Chen Y.H."/>
            <person name="Li J.Y."/>
            <person name="Li M.Y."/>
            <person name="Jade Lu M.Y."/>
            <person name="Nakayashiki H."/>
            <person name="Li W.H."/>
        </authorList>
    </citation>
    <scope>NUCLEOTIDE SEQUENCE [LARGE SCALE GENOMIC DNA]</scope>
    <source>
        <strain evidence="3">MZ5-1-6</strain>
    </source>
</reference>
<protein>
    <submittedName>
        <fullName evidence="3">Uncharacterized protein</fullName>
    </submittedName>
</protein>
<feature type="signal peptide" evidence="2">
    <location>
        <begin position="1"/>
        <end position="16"/>
    </location>
</feature>
<evidence type="ECO:0000256" key="2">
    <source>
        <dbReference type="SAM" id="SignalP"/>
    </source>
</evidence>
<feature type="compositionally biased region" description="Basic and acidic residues" evidence="1">
    <location>
        <begin position="496"/>
        <end position="509"/>
    </location>
</feature>
<feature type="compositionally biased region" description="Basic and acidic residues" evidence="1">
    <location>
        <begin position="334"/>
        <end position="346"/>
    </location>
</feature>
<feature type="chain" id="PRO_5020498762" evidence="2">
    <location>
        <begin position="17"/>
        <end position="526"/>
    </location>
</feature>
<sequence length="526" mass="56804">MHAKFLLPFLVAGVLAMPRPSPEGPAVAQDHEASHLEARSGRPPPPPPGFRSSGPPSNYGGPGPGGFPPGPPSSYGRPGPGSFAPGPPSSFGGFGPGPGSRDFGEPIQKASDGHFYPGQWVPPLDPDLQEDWGVKYTGRKPPPGERYVPPPRPTRQGPGSEEPSLWNKAASMGKKLLNGRDLGSNSNAPSRKACAPPSHPQQRHSKRDVGDGPEAMNHLEARGNKDWQRYGRPPPRSEDFSGSFPPSPYGGPPPSHGAPPSPYGGPPPSYGGPPPSYGGRPPSYGGPSGPPPGPPRYTYPSGLEWHKTSDTATWAYASTGDGNSPQTAYTIYTRPDRSGYHKRDLNQEPAETPQKFKRSNRQPANAPKPPPTMEELNSRFFVGRPEIMMGHQVEDEKPKSAEQKTRQDIPPCQNQPSYSIGGVETPPDSSSTKSKRSNDNPAYPYVAPDKPEHPSKYKKPDVPAPQQPWEKDSEQLYVGRPAGWNGNAEPFGNVYHVKDGRVEKTEPYRPSDPTSKSKSKSKWWAL</sequence>
<feature type="compositionally biased region" description="Basic and acidic residues" evidence="1">
    <location>
        <begin position="449"/>
        <end position="461"/>
    </location>
</feature>
<dbReference type="VEuPathDB" id="FungiDB:M_BR32_EuGene_00118291"/>
<feature type="compositionally biased region" description="Pro residues" evidence="1">
    <location>
        <begin position="245"/>
        <end position="276"/>
    </location>
</feature>
<proteinExistence type="predicted"/>
<evidence type="ECO:0000313" key="3">
    <source>
        <dbReference type="EMBL" id="QBZ54833.1"/>
    </source>
</evidence>
<feature type="compositionally biased region" description="Pro residues" evidence="1">
    <location>
        <begin position="288"/>
        <end position="297"/>
    </location>
</feature>
<evidence type="ECO:0000313" key="4">
    <source>
        <dbReference type="Proteomes" id="UP000294847"/>
    </source>
</evidence>
<accession>A0A4P7MY31</accession>
<dbReference type="EMBL" id="CP034204">
    <property type="protein sequence ID" value="QBZ54833.1"/>
    <property type="molecule type" value="Genomic_DNA"/>
</dbReference>
<feature type="compositionally biased region" description="Low complexity" evidence="1">
    <location>
        <begin position="50"/>
        <end position="59"/>
    </location>
</feature>
<feature type="compositionally biased region" description="Basic and acidic residues" evidence="1">
    <location>
        <begin position="29"/>
        <end position="40"/>
    </location>
</feature>
<feature type="compositionally biased region" description="Low complexity" evidence="1">
    <location>
        <begin position="73"/>
        <end position="84"/>
    </location>
</feature>
<dbReference type="Proteomes" id="UP000294847">
    <property type="component" value="Chromosome 1"/>
</dbReference>
<feature type="region of interest" description="Disordered" evidence="1">
    <location>
        <begin position="16"/>
        <end position="526"/>
    </location>
</feature>
<feature type="compositionally biased region" description="Basic residues" evidence="1">
    <location>
        <begin position="517"/>
        <end position="526"/>
    </location>
</feature>
<gene>
    <name evidence="3" type="ORF">PoMZ_10543</name>
</gene>
<feature type="compositionally biased region" description="Polar residues" evidence="1">
    <location>
        <begin position="320"/>
        <end position="330"/>
    </location>
</feature>
<name>A0A4P7MY31_PYROR</name>
<feature type="compositionally biased region" description="Basic and acidic residues" evidence="1">
    <location>
        <begin position="217"/>
        <end position="239"/>
    </location>
</feature>
<dbReference type="AlphaFoldDB" id="A0A4P7MY31"/>
<organism evidence="3 4">
    <name type="scientific">Pyricularia oryzae</name>
    <name type="common">Rice blast fungus</name>
    <name type="synonym">Magnaporthe oryzae</name>
    <dbReference type="NCBI Taxonomy" id="318829"/>
    <lineage>
        <taxon>Eukaryota</taxon>
        <taxon>Fungi</taxon>
        <taxon>Dikarya</taxon>
        <taxon>Ascomycota</taxon>
        <taxon>Pezizomycotina</taxon>
        <taxon>Sordariomycetes</taxon>
        <taxon>Sordariomycetidae</taxon>
        <taxon>Magnaporthales</taxon>
        <taxon>Pyriculariaceae</taxon>
        <taxon>Pyricularia</taxon>
    </lineage>
</organism>
<keyword evidence="2" id="KW-0732">Signal</keyword>
<evidence type="ECO:0000256" key="1">
    <source>
        <dbReference type="SAM" id="MobiDB-lite"/>
    </source>
</evidence>
<feature type="compositionally biased region" description="Basic and acidic residues" evidence="1">
    <location>
        <begin position="392"/>
        <end position="407"/>
    </location>
</feature>